<reference evidence="1" key="1">
    <citation type="submission" date="2022-07" db="EMBL/GenBank/DDBJ databases">
        <title>Enhanced cultured diversity of the mouse gut microbiota enables custom-made synthetic communities.</title>
        <authorList>
            <person name="Afrizal A."/>
        </authorList>
    </citation>
    <scope>NUCLEOTIDE SEQUENCE</scope>
    <source>
        <strain evidence="1">DSM 29482</strain>
    </source>
</reference>
<proteinExistence type="predicted"/>
<accession>A0A9X2MFG0</accession>
<evidence type="ECO:0000313" key="2">
    <source>
        <dbReference type="Proteomes" id="UP001142078"/>
    </source>
</evidence>
<sequence>MLKSKEPKAMLLSESFCFFAQIVGYKVDEAEIFSSDAKSM</sequence>
<name>A0A9X2MFG0_9FIRM</name>
<dbReference type="AlphaFoldDB" id="A0A9X2MFG0"/>
<gene>
    <name evidence="1" type="ORF">NSA23_01085</name>
</gene>
<organism evidence="1 2">
    <name type="scientific">Anaerosalibacter massiliensis</name>
    <dbReference type="NCBI Taxonomy" id="1347392"/>
    <lineage>
        <taxon>Bacteria</taxon>
        <taxon>Bacillati</taxon>
        <taxon>Bacillota</taxon>
        <taxon>Tissierellia</taxon>
        <taxon>Tissierellales</taxon>
        <taxon>Sporanaerobacteraceae</taxon>
        <taxon>Anaerosalibacter</taxon>
    </lineage>
</organism>
<dbReference type="EMBL" id="JANJZL010000001">
    <property type="protein sequence ID" value="MCR2042699.1"/>
    <property type="molecule type" value="Genomic_DNA"/>
</dbReference>
<keyword evidence="2" id="KW-1185">Reference proteome</keyword>
<dbReference type="Proteomes" id="UP001142078">
    <property type="component" value="Unassembled WGS sequence"/>
</dbReference>
<dbReference type="RefSeq" id="WP_257490055.1">
    <property type="nucleotide sequence ID" value="NZ_JANJZL010000001.1"/>
</dbReference>
<comment type="caution">
    <text evidence="1">The sequence shown here is derived from an EMBL/GenBank/DDBJ whole genome shotgun (WGS) entry which is preliminary data.</text>
</comment>
<protein>
    <submittedName>
        <fullName evidence="1">Uncharacterized protein</fullName>
    </submittedName>
</protein>
<evidence type="ECO:0000313" key="1">
    <source>
        <dbReference type="EMBL" id="MCR2042699.1"/>
    </source>
</evidence>